<dbReference type="Pfam" id="PF01569">
    <property type="entry name" value="PAP2"/>
    <property type="match status" value="1"/>
</dbReference>
<feature type="transmembrane region" description="Helical" evidence="1">
    <location>
        <begin position="44"/>
        <end position="64"/>
    </location>
</feature>
<reference evidence="3 5" key="1">
    <citation type="submission" date="2015-06" db="EMBL/GenBank/DDBJ databases">
        <title>Genome sequence of Mycobacterium kumamotonense strain Roo.</title>
        <authorList>
            <person name="Greninger A.L."/>
            <person name="Cunningham G."/>
            <person name="Miller S."/>
        </authorList>
    </citation>
    <scope>NUCLEOTIDE SEQUENCE [LARGE SCALE GENOMIC DNA]</scope>
    <source>
        <strain evidence="3 5">Roo</strain>
    </source>
</reference>
<proteinExistence type="predicted"/>
<evidence type="ECO:0000313" key="5">
    <source>
        <dbReference type="Proteomes" id="UP000092668"/>
    </source>
</evidence>
<sequence length="176" mass="18899">MRWWPPVGLLATLVLGWAVGRGSTTLDSWFDQRLRDVTGAQPRWLLAFTSGWLVLAVLAGCLVVTLLRRQWALAAAVLVCPFAVTAVSQALKYLFDRRNGPYLEYPSGHTTLLVAVLGMMVVVAARRWAVVLATLLSLLGMLGLVACGYHFLTDTLGAAMLATAAVCAAARLTSAL</sequence>
<organism evidence="3 5">
    <name type="scientific">Mycolicibacter kumamotonensis</name>
    <dbReference type="NCBI Taxonomy" id="354243"/>
    <lineage>
        <taxon>Bacteria</taxon>
        <taxon>Bacillati</taxon>
        <taxon>Actinomycetota</taxon>
        <taxon>Actinomycetes</taxon>
        <taxon>Mycobacteriales</taxon>
        <taxon>Mycobacteriaceae</taxon>
        <taxon>Mycolicibacter</taxon>
    </lineage>
</organism>
<comment type="caution">
    <text evidence="3">The sequence shown here is derived from an EMBL/GenBank/DDBJ whole genome shotgun (WGS) entry which is preliminary data.</text>
</comment>
<dbReference type="EMBL" id="MVHU01000027">
    <property type="protein sequence ID" value="ORA77887.1"/>
    <property type="molecule type" value="Genomic_DNA"/>
</dbReference>
<reference evidence="4 6" key="2">
    <citation type="submission" date="2017-02" db="EMBL/GenBank/DDBJ databases">
        <title>The new phylogeny of genus Mycobacterium.</title>
        <authorList>
            <person name="Tortoli E."/>
            <person name="Trovato A."/>
            <person name="Cirillo D.M."/>
        </authorList>
    </citation>
    <scope>NUCLEOTIDE SEQUENCE [LARGE SCALE GENOMIC DNA]</scope>
    <source>
        <strain evidence="4 6">DSM 45093</strain>
    </source>
</reference>
<feature type="domain" description="Phosphatidic acid phosphatase type 2/haloperoxidase" evidence="2">
    <location>
        <begin position="78"/>
        <end position="172"/>
    </location>
</feature>
<accession>A0A1B8SJL5</accession>
<dbReference type="EMBL" id="LFOE01000004">
    <property type="protein sequence ID" value="OBY32915.1"/>
    <property type="molecule type" value="Genomic_DNA"/>
</dbReference>
<feature type="transmembrane region" description="Helical" evidence="1">
    <location>
        <begin position="107"/>
        <end position="125"/>
    </location>
</feature>
<dbReference type="InterPro" id="IPR036938">
    <property type="entry name" value="PAP2/HPO_sf"/>
</dbReference>
<protein>
    <recommendedName>
        <fullName evidence="2">Phosphatidic acid phosphatase type 2/haloperoxidase domain-containing protein</fullName>
    </recommendedName>
</protein>
<gene>
    <name evidence="3" type="ORF">ACT18_05190</name>
    <name evidence="4" type="ORF">BST28_16660</name>
</gene>
<evidence type="ECO:0000313" key="6">
    <source>
        <dbReference type="Proteomes" id="UP000192713"/>
    </source>
</evidence>
<dbReference type="Proteomes" id="UP000192713">
    <property type="component" value="Unassembled WGS sequence"/>
</dbReference>
<keyword evidence="5" id="KW-1185">Reference proteome</keyword>
<keyword evidence="1" id="KW-1133">Transmembrane helix</keyword>
<evidence type="ECO:0000313" key="3">
    <source>
        <dbReference type="EMBL" id="OBY32915.1"/>
    </source>
</evidence>
<keyword evidence="1" id="KW-0812">Transmembrane</keyword>
<dbReference type="AlphaFoldDB" id="A0A1B8SJL5"/>
<evidence type="ECO:0000313" key="4">
    <source>
        <dbReference type="EMBL" id="ORA77887.1"/>
    </source>
</evidence>
<dbReference type="InterPro" id="IPR000326">
    <property type="entry name" value="PAP2/HPO"/>
</dbReference>
<dbReference type="STRING" id="354243.BST28_16660"/>
<feature type="transmembrane region" description="Helical" evidence="1">
    <location>
        <begin position="132"/>
        <end position="152"/>
    </location>
</feature>
<feature type="transmembrane region" description="Helical" evidence="1">
    <location>
        <begin position="71"/>
        <end position="95"/>
    </location>
</feature>
<keyword evidence="1" id="KW-0472">Membrane</keyword>
<evidence type="ECO:0000259" key="2">
    <source>
        <dbReference type="Pfam" id="PF01569"/>
    </source>
</evidence>
<dbReference type="Gene3D" id="1.20.144.10">
    <property type="entry name" value="Phosphatidic acid phosphatase type 2/haloperoxidase"/>
    <property type="match status" value="1"/>
</dbReference>
<evidence type="ECO:0000256" key="1">
    <source>
        <dbReference type="SAM" id="Phobius"/>
    </source>
</evidence>
<dbReference type="PATRIC" id="fig|354243.3.peg.1092"/>
<dbReference type="Proteomes" id="UP000092668">
    <property type="component" value="Unassembled WGS sequence"/>
</dbReference>
<dbReference type="SUPFAM" id="SSF48317">
    <property type="entry name" value="Acid phosphatase/Vanadium-dependent haloperoxidase"/>
    <property type="match status" value="1"/>
</dbReference>
<name>A0A1B8SJL5_9MYCO</name>